<feature type="region of interest" description="Disordered" evidence="1">
    <location>
        <begin position="1"/>
        <end position="98"/>
    </location>
</feature>
<protein>
    <submittedName>
        <fullName evidence="2">Uncharacterized protein</fullName>
    </submittedName>
</protein>
<feature type="compositionally biased region" description="Polar residues" evidence="1">
    <location>
        <begin position="1"/>
        <end position="12"/>
    </location>
</feature>
<dbReference type="EMBL" id="HBHX01023916">
    <property type="protein sequence ID" value="CAE0112633.1"/>
    <property type="molecule type" value="Transcribed_RNA"/>
</dbReference>
<evidence type="ECO:0000313" key="2">
    <source>
        <dbReference type="EMBL" id="CAE0112633.1"/>
    </source>
</evidence>
<gene>
    <name evidence="2" type="ORF">HERI1096_LOCUS13293</name>
</gene>
<name>A0A7S3ASY1_9EUKA</name>
<dbReference type="AlphaFoldDB" id="A0A7S3ASY1"/>
<accession>A0A7S3ASY1</accession>
<organism evidence="2">
    <name type="scientific">Haptolina ericina</name>
    <dbReference type="NCBI Taxonomy" id="156174"/>
    <lineage>
        <taxon>Eukaryota</taxon>
        <taxon>Haptista</taxon>
        <taxon>Haptophyta</taxon>
        <taxon>Prymnesiophyceae</taxon>
        <taxon>Prymnesiales</taxon>
        <taxon>Prymnesiaceae</taxon>
        <taxon>Haptolina</taxon>
    </lineage>
</organism>
<proteinExistence type="predicted"/>
<sequence length="121" mass="12957">MSHSPFMVSSRTGAGVKLLRDHLVQQSGVGGHGSGTPHRRQKRRPPPTGPLPAKGPGKRTPEKSAGVAPAKPMPWKRAAEPGGVRAGASRSARKPPQAAVAFDMWARRRKPSGIAKLRRHR</sequence>
<evidence type="ECO:0000256" key="1">
    <source>
        <dbReference type="SAM" id="MobiDB-lite"/>
    </source>
</evidence>
<reference evidence="2" key="1">
    <citation type="submission" date="2021-01" db="EMBL/GenBank/DDBJ databases">
        <authorList>
            <person name="Corre E."/>
            <person name="Pelletier E."/>
            <person name="Niang G."/>
            <person name="Scheremetjew M."/>
            <person name="Finn R."/>
            <person name="Kale V."/>
            <person name="Holt S."/>
            <person name="Cochrane G."/>
            <person name="Meng A."/>
            <person name="Brown T."/>
            <person name="Cohen L."/>
        </authorList>
    </citation>
    <scope>NUCLEOTIDE SEQUENCE</scope>
    <source>
        <strain evidence="2">CCMP281</strain>
    </source>
</reference>